<proteinExistence type="predicted"/>
<evidence type="ECO:0000313" key="1">
    <source>
        <dbReference type="EMBL" id="MPC37665.1"/>
    </source>
</evidence>
<comment type="caution">
    <text evidence="1">The sequence shown here is derived from an EMBL/GenBank/DDBJ whole genome shotgun (WGS) entry which is preliminary data.</text>
</comment>
<keyword evidence="2" id="KW-1185">Reference proteome</keyword>
<dbReference type="EMBL" id="VSRR010003846">
    <property type="protein sequence ID" value="MPC37665.1"/>
    <property type="molecule type" value="Genomic_DNA"/>
</dbReference>
<dbReference type="Proteomes" id="UP000324222">
    <property type="component" value="Unassembled WGS sequence"/>
</dbReference>
<gene>
    <name evidence="1" type="ORF">E2C01_031152</name>
</gene>
<sequence length="173" mass="19010">MRPVLVVTLAASPWPRGRGVKRCDLTSRKTGHKKGQFYGVTKGVARAARHPLVKVQYFALGSLNTCKHRWGTHVGRVEPMTRVENLRVTWRDGRCDAPRGLSFICLTGERHAPSGETDAGERCNISASDHLSHALSPARLPVIFKRRKSGVGMKGELSIMLIQGAGDPFSEAR</sequence>
<organism evidence="1 2">
    <name type="scientific">Portunus trituberculatus</name>
    <name type="common">Swimming crab</name>
    <name type="synonym">Neptunus trituberculatus</name>
    <dbReference type="NCBI Taxonomy" id="210409"/>
    <lineage>
        <taxon>Eukaryota</taxon>
        <taxon>Metazoa</taxon>
        <taxon>Ecdysozoa</taxon>
        <taxon>Arthropoda</taxon>
        <taxon>Crustacea</taxon>
        <taxon>Multicrustacea</taxon>
        <taxon>Malacostraca</taxon>
        <taxon>Eumalacostraca</taxon>
        <taxon>Eucarida</taxon>
        <taxon>Decapoda</taxon>
        <taxon>Pleocyemata</taxon>
        <taxon>Brachyura</taxon>
        <taxon>Eubrachyura</taxon>
        <taxon>Portunoidea</taxon>
        <taxon>Portunidae</taxon>
        <taxon>Portuninae</taxon>
        <taxon>Portunus</taxon>
    </lineage>
</organism>
<protein>
    <submittedName>
        <fullName evidence="1">Uncharacterized protein</fullName>
    </submittedName>
</protein>
<name>A0A5B7EW44_PORTR</name>
<evidence type="ECO:0000313" key="2">
    <source>
        <dbReference type="Proteomes" id="UP000324222"/>
    </source>
</evidence>
<reference evidence="1 2" key="1">
    <citation type="submission" date="2019-05" db="EMBL/GenBank/DDBJ databases">
        <title>Another draft genome of Portunus trituberculatus and its Hox gene families provides insights of decapod evolution.</title>
        <authorList>
            <person name="Jeong J.-H."/>
            <person name="Song I."/>
            <person name="Kim S."/>
            <person name="Choi T."/>
            <person name="Kim D."/>
            <person name="Ryu S."/>
            <person name="Kim W."/>
        </authorList>
    </citation>
    <scope>NUCLEOTIDE SEQUENCE [LARGE SCALE GENOMIC DNA]</scope>
    <source>
        <tissue evidence="1">Muscle</tissue>
    </source>
</reference>
<dbReference type="AlphaFoldDB" id="A0A5B7EW44"/>
<accession>A0A5B7EW44</accession>